<protein>
    <submittedName>
        <fullName evidence="2">Uncharacterized protein</fullName>
    </submittedName>
</protein>
<feature type="region of interest" description="Disordered" evidence="1">
    <location>
        <begin position="80"/>
        <end position="123"/>
    </location>
</feature>
<comment type="caution">
    <text evidence="2">The sequence shown here is derived from an EMBL/GenBank/DDBJ whole genome shotgun (WGS) entry which is preliminary data.</text>
</comment>
<reference evidence="2 3" key="1">
    <citation type="journal article" date="2019" name="Int. J. Syst. Evol. Microbiol.">
        <title>The Global Catalogue of Microorganisms (GCM) 10K type strain sequencing project: providing services to taxonomists for standard genome sequencing and annotation.</title>
        <authorList>
            <consortium name="The Broad Institute Genomics Platform"/>
            <consortium name="The Broad Institute Genome Sequencing Center for Infectious Disease"/>
            <person name="Wu L."/>
            <person name="Ma J."/>
        </authorList>
    </citation>
    <scope>NUCLEOTIDE SEQUENCE [LARGE SCALE GENOMIC DNA]</scope>
    <source>
        <strain evidence="2 3">JCM 10667</strain>
    </source>
</reference>
<name>A0ABN1DN24_9ACTN</name>
<feature type="compositionally biased region" description="Basic and acidic residues" evidence="1">
    <location>
        <begin position="110"/>
        <end position="123"/>
    </location>
</feature>
<proteinExistence type="predicted"/>
<organism evidence="2 3">
    <name type="scientific">Actinomadura livida</name>
    <dbReference type="NCBI Taxonomy" id="79909"/>
    <lineage>
        <taxon>Bacteria</taxon>
        <taxon>Bacillati</taxon>
        <taxon>Actinomycetota</taxon>
        <taxon>Actinomycetes</taxon>
        <taxon>Streptosporangiales</taxon>
        <taxon>Thermomonosporaceae</taxon>
        <taxon>Actinomadura</taxon>
    </lineage>
</organism>
<keyword evidence="3" id="KW-1185">Reference proteome</keyword>
<evidence type="ECO:0000313" key="2">
    <source>
        <dbReference type="EMBL" id="GAA0547784.1"/>
    </source>
</evidence>
<evidence type="ECO:0000313" key="3">
    <source>
        <dbReference type="Proteomes" id="UP001501427"/>
    </source>
</evidence>
<feature type="compositionally biased region" description="Basic residues" evidence="1">
    <location>
        <begin position="80"/>
        <end position="93"/>
    </location>
</feature>
<gene>
    <name evidence="2" type="ORF">GCM10009546_07270</name>
</gene>
<sequence length="123" mass="13307">MAGGRMSALSLPIDGGASTEFKSFRARTPLFSVSAGRVLVTLTLPERLGASDVEFARRLAEQAAAYAGEVERLYRCGRRPRRAGPRRAVRRGRERLSDGGLQLHHTHGRPGRDGIGERDPAAG</sequence>
<accession>A0ABN1DN24</accession>
<dbReference type="EMBL" id="BAAAHD010000003">
    <property type="protein sequence ID" value="GAA0547784.1"/>
    <property type="molecule type" value="Genomic_DNA"/>
</dbReference>
<evidence type="ECO:0000256" key="1">
    <source>
        <dbReference type="SAM" id="MobiDB-lite"/>
    </source>
</evidence>
<dbReference type="Proteomes" id="UP001501427">
    <property type="component" value="Unassembled WGS sequence"/>
</dbReference>